<evidence type="ECO:0000256" key="4">
    <source>
        <dbReference type="ARBA" id="ARBA00022833"/>
    </source>
</evidence>
<dbReference type="SMART" id="SM00829">
    <property type="entry name" value="PKS_ER"/>
    <property type="match status" value="1"/>
</dbReference>
<dbReference type="STRING" id="156980.SAMN04489745_0570"/>
<dbReference type="PANTHER" id="PTHR43880">
    <property type="entry name" value="ALCOHOL DEHYDROGENASE"/>
    <property type="match status" value="1"/>
</dbReference>
<feature type="domain" description="Enoyl reductase (ER)" evidence="9">
    <location>
        <begin position="10"/>
        <end position="360"/>
    </location>
</feature>
<evidence type="ECO:0000256" key="3">
    <source>
        <dbReference type="ARBA" id="ARBA00022723"/>
    </source>
</evidence>
<dbReference type="Proteomes" id="UP000182652">
    <property type="component" value="Unassembled WGS sequence"/>
</dbReference>
<dbReference type="Pfam" id="PF00107">
    <property type="entry name" value="ADH_zinc_N"/>
    <property type="match status" value="1"/>
</dbReference>
<keyword evidence="11" id="KW-1185">Reference proteome</keyword>
<evidence type="ECO:0000256" key="7">
    <source>
        <dbReference type="RuleBase" id="RU361277"/>
    </source>
</evidence>
<evidence type="ECO:0000256" key="5">
    <source>
        <dbReference type="ARBA" id="ARBA00023002"/>
    </source>
</evidence>
<dbReference type="GO" id="GO:0008270">
    <property type="term" value="F:zinc ion binding"/>
    <property type="evidence" value="ECO:0007669"/>
    <property type="project" value="InterPro"/>
</dbReference>
<evidence type="ECO:0000313" key="10">
    <source>
        <dbReference type="EMBL" id="SEB55727.1"/>
    </source>
</evidence>
<dbReference type="AlphaFoldDB" id="A0A1H4KBB4"/>
<dbReference type="PANTHER" id="PTHR43880:SF12">
    <property type="entry name" value="ALCOHOL DEHYDROGENASE CLASS-3"/>
    <property type="match status" value="1"/>
</dbReference>
<dbReference type="Gene3D" id="3.40.50.720">
    <property type="entry name" value="NAD(P)-binding Rossmann-like Domain"/>
    <property type="match status" value="1"/>
</dbReference>
<dbReference type="Gene3D" id="3.90.180.10">
    <property type="entry name" value="Medium-chain alcohol dehydrogenases, catalytic domain"/>
    <property type="match status" value="1"/>
</dbReference>
<keyword evidence="5" id="KW-0560">Oxidoreductase</keyword>
<evidence type="ECO:0000256" key="6">
    <source>
        <dbReference type="ARBA" id="ARBA00023027"/>
    </source>
</evidence>
<dbReference type="InterPro" id="IPR036291">
    <property type="entry name" value="NAD(P)-bd_dom_sf"/>
</dbReference>
<dbReference type="EMBL" id="FNSN01000003">
    <property type="protein sequence ID" value="SEB55727.1"/>
    <property type="molecule type" value="Genomic_DNA"/>
</dbReference>
<organism evidence="10 11">
    <name type="scientific">Arthrobacter woluwensis</name>
    <dbReference type="NCBI Taxonomy" id="156980"/>
    <lineage>
        <taxon>Bacteria</taxon>
        <taxon>Bacillati</taxon>
        <taxon>Actinomycetota</taxon>
        <taxon>Actinomycetes</taxon>
        <taxon>Micrococcales</taxon>
        <taxon>Micrococcaceae</taxon>
        <taxon>Arthrobacter</taxon>
    </lineage>
</organism>
<gene>
    <name evidence="10" type="ORF">SAMN04489745_0570</name>
</gene>
<accession>A0A1H4KBB4</accession>
<name>A0A1H4KBB4_9MICC</name>
<dbReference type="GO" id="GO:0005829">
    <property type="term" value="C:cytosol"/>
    <property type="evidence" value="ECO:0007669"/>
    <property type="project" value="TreeGrafter"/>
</dbReference>
<dbReference type="GO" id="GO:0046294">
    <property type="term" value="P:formaldehyde catabolic process"/>
    <property type="evidence" value="ECO:0007669"/>
    <property type="project" value="TreeGrafter"/>
</dbReference>
<dbReference type="RefSeq" id="WP_066213775.1">
    <property type="nucleotide sequence ID" value="NZ_FNSN01000003.1"/>
</dbReference>
<dbReference type="InterPro" id="IPR011032">
    <property type="entry name" value="GroES-like_sf"/>
</dbReference>
<sequence length="362" mass="37186">MTEATTFRTGRGVSREPLTVASPGPGQVRVGIRATGVCHSDLHIVNGDWPAEQPLVLGHEAAGVVEETGPGVTTVQPGDHVVLSWFAPCGRCVNCAAGRGWLCTGTTALSNTLPDGTTAFRDGDGEPLWPYLGLGTFTPEVVVPESAAVKVDERLPFTVGALLGCSVTTGVGAVLNTAKVPAGASAVVIGCGGVGLSVVMGLRLAGADPIIAVDLSEEKRAMARELGATVTLDPRETDLSEFVTEQFGGVDFAFEAIGNEKVIETLPGLLAPGGAAVLVGMTRIGARASIDPFDLADQGKSILGCNYGSSVAQVDIPRLARLHLAGLLPLERLIDRVRPLSEAADALEDLAAGTGLRSVLTP</sequence>
<evidence type="ECO:0000313" key="11">
    <source>
        <dbReference type="Proteomes" id="UP000182652"/>
    </source>
</evidence>
<protein>
    <submittedName>
        <fullName evidence="10">S-(Hydroxymethyl)glutathione dehydrogenase / alcohol dehydrogenase</fullName>
    </submittedName>
</protein>
<reference evidence="10 11" key="1">
    <citation type="submission" date="2016-10" db="EMBL/GenBank/DDBJ databases">
        <authorList>
            <person name="de Groot N.N."/>
        </authorList>
    </citation>
    <scope>NUCLEOTIDE SEQUENCE [LARGE SCALE GENOMIC DNA]</scope>
    <source>
        <strain evidence="10 11">DSM 10495</strain>
    </source>
</reference>
<dbReference type="InterPro" id="IPR013149">
    <property type="entry name" value="ADH-like_C"/>
</dbReference>
<comment type="cofactor">
    <cofactor evidence="1 7">
        <name>Zn(2+)</name>
        <dbReference type="ChEBI" id="CHEBI:29105"/>
    </cofactor>
</comment>
<dbReference type="PROSITE" id="PS00059">
    <property type="entry name" value="ADH_ZINC"/>
    <property type="match status" value="1"/>
</dbReference>
<dbReference type="GO" id="GO:0051903">
    <property type="term" value="F:S-(hydroxymethyl)glutathione dehydrogenase [NAD(P)+] activity"/>
    <property type="evidence" value="ECO:0007669"/>
    <property type="project" value="TreeGrafter"/>
</dbReference>
<dbReference type="InterPro" id="IPR013154">
    <property type="entry name" value="ADH-like_N"/>
</dbReference>
<keyword evidence="3 7" id="KW-0479">Metal-binding</keyword>
<evidence type="ECO:0000259" key="9">
    <source>
        <dbReference type="SMART" id="SM00829"/>
    </source>
</evidence>
<evidence type="ECO:0000256" key="8">
    <source>
        <dbReference type="SAM" id="MobiDB-lite"/>
    </source>
</evidence>
<dbReference type="SUPFAM" id="SSF50129">
    <property type="entry name" value="GroES-like"/>
    <property type="match status" value="1"/>
</dbReference>
<dbReference type="InterPro" id="IPR002328">
    <property type="entry name" value="ADH_Zn_CS"/>
</dbReference>
<keyword evidence="6" id="KW-0520">NAD</keyword>
<dbReference type="SUPFAM" id="SSF51735">
    <property type="entry name" value="NAD(P)-binding Rossmann-fold domains"/>
    <property type="match status" value="1"/>
</dbReference>
<dbReference type="InterPro" id="IPR020843">
    <property type="entry name" value="ER"/>
</dbReference>
<feature type="region of interest" description="Disordered" evidence="8">
    <location>
        <begin position="1"/>
        <end position="24"/>
    </location>
</feature>
<dbReference type="FunFam" id="3.40.50.720:FF:000003">
    <property type="entry name" value="S-(hydroxymethyl)glutathione dehydrogenase"/>
    <property type="match status" value="1"/>
</dbReference>
<comment type="similarity">
    <text evidence="2 7">Belongs to the zinc-containing alcohol dehydrogenase family.</text>
</comment>
<evidence type="ECO:0000256" key="1">
    <source>
        <dbReference type="ARBA" id="ARBA00001947"/>
    </source>
</evidence>
<evidence type="ECO:0000256" key="2">
    <source>
        <dbReference type="ARBA" id="ARBA00008072"/>
    </source>
</evidence>
<dbReference type="Pfam" id="PF08240">
    <property type="entry name" value="ADH_N"/>
    <property type="match status" value="1"/>
</dbReference>
<proteinExistence type="inferred from homology"/>
<keyword evidence="4 7" id="KW-0862">Zinc</keyword>